<evidence type="ECO:0000256" key="8">
    <source>
        <dbReference type="ARBA" id="ARBA00022801"/>
    </source>
</evidence>
<dbReference type="SUPFAM" id="SSF56655">
    <property type="entry name" value="Carbohydrate phosphatase"/>
    <property type="match status" value="1"/>
</dbReference>
<dbReference type="AlphaFoldDB" id="A0AAV1HS85"/>
<accession>A0AAV1HS85</accession>
<keyword evidence="7" id="KW-0479">Metal-binding</keyword>
<evidence type="ECO:0000256" key="5">
    <source>
        <dbReference type="ARBA" id="ARBA00011881"/>
    </source>
</evidence>
<dbReference type="EMBL" id="CAUYUE010000001">
    <property type="protein sequence ID" value="CAK0737035.1"/>
    <property type="molecule type" value="Genomic_DNA"/>
</dbReference>
<evidence type="ECO:0000259" key="13">
    <source>
        <dbReference type="Pfam" id="PF00316"/>
    </source>
</evidence>
<evidence type="ECO:0000256" key="9">
    <source>
        <dbReference type="ARBA" id="ARBA00022842"/>
    </source>
</evidence>
<evidence type="ECO:0000256" key="11">
    <source>
        <dbReference type="ARBA" id="ARBA00032973"/>
    </source>
</evidence>
<dbReference type="InterPro" id="IPR020548">
    <property type="entry name" value="Fructose_bisphosphatase_AS"/>
</dbReference>
<dbReference type="Pfam" id="PF00316">
    <property type="entry name" value="FBPase"/>
    <property type="match status" value="1"/>
</dbReference>
<dbReference type="InterPro" id="IPR000146">
    <property type="entry name" value="FBPase_class-1"/>
</dbReference>
<dbReference type="InterPro" id="IPR033391">
    <property type="entry name" value="FBPase_N"/>
</dbReference>
<evidence type="ECO:0000256" key="1">
    <source>
        <dbReference type="ARBA" id="ARBA00001273"/>
    </source>
</evidence>
<dbReference type="GO" id="GO:0005986">
    <property type="term" value="P:sucrose biosynthetic process"/>
    <property type="evidence" value="ECO:0007669"/>
    <property type="project" value="TreeGrafter"/>
</dbReference>
<dbReference type="GO" id="GO:0006002">
    <property type="term" value="P:fructose 6-phosphate metabolic process"/>
    <property type="evidence" value="ECO:0007669"/>
    <property type="project" value="TreeGrafter"/>
</dbReference>
<evidence type="ECO:0000256" key="4">
    <source>
        <dbReference type="ARBA" id="ARBA00010941"/>
    </source>
</evidence>
<dbReference type="Gene3D" id="3.40.190.80">
    <property type="match status" value="1"/>
</dbReference>
<dbReference type="GO" id="GO:0042132">
    <property type="term" value="F:fructose 1,6-bisphosphate 1-phosphatase activity"/>
    <property type="evidence" value="ECO:0007669"/>
    <property type="project" value="UniProtKB-EC"/>
</dbReference>
<feature type="domain" description="Fructose-1-6-bisphosphatase class I N-terminal" evidence="13">
    <location>
        <begin position="86"/>
        <end position="284"/>
    </location>
</feature>
<dbReference type="PRINTS" id="PR00115">
    <property type="entry name" value="F16BPHPHTASE"/>
</dbReference>
<dbReference type="GO" id="GO:0030388">
    <property type="term" value="P:fructose 1,6-bisphosphate metabolic process"/>
    <property type="evidence" value="ECO:0007669"/>
    <property type="project" value="TreeGrafter"/>
</dbReference>
<gene>
    <name evidence="15" type="ORF">CVIRNUC_000844</name>
</gene>
<evidence type="ECO:0000256" key="2">
    <source>
        <dbReference type="ARBA" id="ARBA00001946"/>
    </source>
</evidence>
<dbReference type="FunFam" id="3.30.540.10:FF:000002">
    <property type="entry name" value="Fructose-1,6-bisphosphatase class 1"/>
    <property type="match status" value="1"/>
</dbReference>
<evidence type="ECO:0000256" key="10">
    <source>
        <dbReference type="ARBA" id="ARBA00023277"/>
    </source>
</evidence>
<dbReference type="Proteomes" id="UP001314263">
    <property type="component" value="Unassembled WGS sequence"/>
</dbReference>
<comment type="caution">
    <text evidence="15">The sequence shown here is derived from an EMBL/GenBank/DDBJ whole genome shotgun (WGS) entry which is preliminary data.</text>
</comment>
<sequence length="420" mass="45550">MAAQVTSQMLTGIQAASAPRQARTNVQQAVYFRSYAPLLSRSGAAVGRSALRRQRPSVVSVKAVAAVEEKKSSKTQREPSAYDLYTFTTWLLREEQKGTIDGELATVLSSIAMACKQIASLVTRAGISNLTGLGGLSNSSGEDQKKLDIVSNEVFCNALRNSGKTGVIASEEEDFPVAVEETYSGNYVVVFDPLDGSSNIDAGISTGSIFGIYAPSEECSIDDMDDPEKMMQNCILNVCQPGSSLLASGYCLYSSSTVFVITVGDGVYGFTYDSIVGEFIMSHPDMKVPESGKIYSFNEGNYGSWAPHLREYMDSLKDADKWDGKPYSARYIGSLVGDFHRTLLYGGIYGYPGDSKNPTGKLRLLYECAPMSLIVEQAGGLGSTGEGRVLDVCPEKVHQRVPLFIGSKKEVEYLESFYKK</sequence>
<evidence type="ECO:0000256" key="3">
    <source>
        <dbReference type="ARBA" id="ARBA00005215"/>
    </source>
</evidence>
<dbReference type="GO" id="GO:0006000">
    <property type="term" value="P:fructose metabolic process"/>
    <property type="evidence" value="ECO:0007669"/>
    <property type="project" value="TreeGrafter"/>
</dbReference>
<dbReference type="InterPro" id="IPR044015">
    <property type="entry name" value="FBPase_C_dom"/>
</dbReference>
<dbReference type="GO" id="GO:0005829">
    <property type="term" value="C:cytosol"/>
    <property type="evidence" value="ECO:0007669"/>
    <property type="project" value="TreeGrafter"/>
</dbReference>
<comment type="subunit">
    <text evidence="5">Homotetramer.</text>
</comment>
<organism evidence="15 16">
    <name type="scientific">Coccomyxa viridis</name>
    <dbReference type="NCBI Taxonomy" id="1274662"/>
    <lineage>
        <taxon>Eukaryota</taxon>
        <taxon>Viridiplantae</taxon>
        <taxon>Chlorophyta</taxon>
        <taxon>core chlorophytes</taxon>
        <taxon>Trebouxiophyceae</taxon>
        <taxon>Trebouxiophyceae incertae sedis</taxon>
        <taxon>Coccomyxaceae</taxon>
        <taxon>Coccomyxa</taxon>
    </lineage>
</organism>
<comment type="similarity">
    <text evidence="4 12">Belongs to the FBPase class 1 family.</text>
</comment>
<protein>
    <recommendedName>
        <fullName evidence="6">fructose-bisphosphatase</fullName>
        <ecNumber evidence="6">3.1.3.11</ecNumber>
    </recommendedName>
    <alternativeName>
        <fullName evidence="11">D-fructose-1,6-bisphosphate 1-phosphohydrolase</fullName>
    </alternativeName>
</protein>
<dbReference type="Gene3D" id="3.30.540.10">
    <property type="entry name" value="Fructose-1,6-Bisphosphatase, subunit A, domain 1"/>
    <property type="match status" value="1"/>
</dbReference>
<dbReference type="GO" id="GO:0046872">
    <property type="term" value="F:metal ion binding"/>
    <property type="evidence" value="ECO:0007669"/>
    <property type="project" value="UniProtKB-KW"/>
</dbReference>
<dbReference type="HAMAP" id="MF_01855">
    <property type="entry name" value="FBPase_class1"/>
    <property type="match status" value="1"/>
</dbReference>
<dbReference type="GO" id="GO:0006094">
    <property type="term" value="P:gluconeogenesis"/>
    <property type="evidence" value="ECO:0007669"/>
    <property type="project" value="TreeGrafter"/>
</dbReference>
<evidence type="ECO:0000313" key="15">
    <source>
        <dbReference type="EMBL" id="CAK0737035.1"/>
    </source>
</evidence>
<feature type="domain" description="Fructose-1-6-bisphosphatase class 1 C-terminal" evidence="14">
    <location>
        <begin position="288"/>
        <end position="418"/>
    </location>
</feature>
<dbReference type="Pfam" id="PF18913">
    <property type="entry name" value="FBPase_C"/>
    <property type="match status" value="1"/>
</dbReference>
<dbReference type="InterPro" id="IPR028343">
    <property type="entry name" value="FBPtase"/>
</dbReference>
<evidence type="ECO:0000256" key="6">
    <source>
        <dbReference type="ARBA" id="ARBA00013093"/>
    </source>
</evidence>
<dbReference type="EC" id="3.1.3.11" evidence="6"/>
<keyword evidence="10 12" id="KW-0119">Carbohydrate metabolism</keyword>
<dbReference type="FunFam" id="3.40.190.80:FF:000001">
    <property type="entry name" value="Fructose-1,6-bisphosphatase class 1"/>
    <property type="match status" value="1"/>
</dbReference>
<dbReference type="PROSITE" id="PS00124">
    <property type="entry name" value="FBPASE"/>
    <property type="match status" value="1"/>
</dbReference>
<keyword evidence="9" id="KW-0460">Magnesium</keyword>
<keyword evidence="8 12" id="KW-0378">Hydrolase</keyword>
<comment type="pathway">
    <text evidence="3">Carbohydrate biosynthesis; Calvin cycle.</text>
</comment>
<evidence type="ECO:0000256" key="12">
    <source>
        <dbReference type="RuleBase" id="RU000508"/>
    </source>
</evidence>
<dbReference type="PANTHER" id="PTHR11556:SF1">
    <property type="entry name" value="FRUCTOSE-BISPHOSPHATASE"/>
    <property type="match status" value="1"/>
</dbReference>
<comment type="cofactor">
    <cofactor evidence="2">
        <name>Mg(2+)</name>
        <dbReference type="ChEBI" id="CHEBI:18420"/>
    </cofactor>
</comment>
<dbReference type="PANTHER" id="PTHR11556">
    <property type="entry name" value="FRUCTOSE-1,6-BISPHOSPHATASE-RELATED"/>
    <property type="match status" value="1"/>
</dbReference>
<name>A0AAV1HS85_9CHLO</name>
<evidence type="ECO:0000259" key="14">
    <source>
        <dbReference type="Pfam" id="PF18913"/>
    </source>
</evidence>
<dbReference type="CDD" id="cd00354">
    <property type="entry name" value="FBPase"/>
    <property type="match status" value="1"/>
</dbReference>
<dbReference type="PIRSF" id="PIRSF000904">
    <property type="entry name" value="FBPtase_SBPase"/>
    <property type="match status" value="1"/>
</dbReference>
<reference evidence="15 16" key="1">
    <citation type="submission" date="2023-10" db="EMBL/GenBank/DDBJ databases">
        <authorList>
            <person name="Maclean D."/>
            <person name="Macfadyen A."/>
        </authorList>
    </citation>
    <scope>NUCLEOTIDE SEQUENCE [LARGE SCALE GENOMIC DNA]</scope>
</reference>
<dbReference type="PIRSF" id="PIRSF500210">
    <property type="entry name" value="FBPtase"/>
    <property type="match status" value="1"/>
</dbReference>
<evidence type="ECO:0000313" key="16">
    <source>
        <dbReference type="Proteomes" id="UP001314263"/>
    </source>
</evidence>
<dbReference type="NCBIfam" id="NF006778">
    <property type="entry name" value="PRK09293.1-1"/>
    <property type="match status" value="1"/>
</dbReference>
<keyword evidence="16" id="KW-1185">Reference proteome</keyword>
<evidence type="ECO:0000256" key="7">
    <source>
        <dbReference type="ARBA" id="ARBA00022723"/>
    </source>
</evidence>
<comment type="catalytic activity">
    <reaction evidence="1">
        <text>beta-D-fructose 1,6-bisphosphate + H2O = beta-D-fructose 6-phosphate + phosphate</text>
        <dbReference type="Rhea" id="RHEA:11064"/>
        <dbReference type="ChEBI" id="CHEBI:15377"/>
        <dbReference type="ChEBI" id="CHEBI:32966"/>
        <dbReference type="ChEBI" id="CHEBI:43474"/>
        <dbReference type="ChEBI" id="CHEBI:57634"/>
        <dbReference type="EC" id="3.1.3.11"/>
    </reaction>
</comment>
<proteinExistence type="inferred from homology"/>